<keyword evidence="5" id="KW-0274">FAD</keyword>
<dbReference type="EMBL" id="UINC01001898">
    <property type="protein sequence ID" value="SUZ90489.1"/>
    <property type="molecule type" value="Genomic_DNA"/>
</dbReference>
<keyword evidence="8" id="KW-1015">Disulfide bond</keyword>
<dbReference type="InterPro" id="IPR016156">
    <property type="entry name" value="FAD/NAD-linked_Rdtase_dimer_sf"/>
</dbReference>
<dbReference type="InterPro" id="IPR036188">
    <property type="entry name" value="FAD/NAD-bd_sf"/>
</dbReference>
<dbReference type="InterPro" id="IPR004099">
    <property type="entry name" value="Pyr_nucl-diS_OxRdtase_dimer"/>
</dbReference>
<dbReference type="EC" id="1.8.1.4" evidence="3"/>
<organism evidence="13">
    <name type="scientific">marine metagenome</name>
    <dbReference type="NCBI Taxonomy" id="408172"/>
    <lineage>
        <taxon>unclassified sequences</taxon>
        <taxon>metagenomes</taxon>
        <taxon>ecological metagenomes</taxon>
    </lineage>
</organism>
<dbReference type="GO" id="GO:0050660">
    <property type="term" value="F:flavin adenine dinucleotide binding"/>
    <property type="evidence" value="ECO:0007669"/>
    <property type="project" value="TreeGrafter"/>
</dbReference>
<dbReference type="SUPFAM" id="SSF55424">
    <property type="entry name" value="FAD/NAD-linked reductases, dimerisation (C-terminal) domain"/>
    <property type="match status" value="1"/>
</dbReference>
<name>A0A381RHW6_9ZZZZ</name>
<dbReference type="PROSITE" id="PS00076">
    <property type="entry name" value="PYRIDINE_REDOX_1"/>
    <property type="match status" value="1"/>
</dbReference>
<dbReference type="FunFam" id="3.30.390.30:FF:000001">
    <property type="entry name" value="Dihydrolipoyl dehydrogenase"/>
    <property type="match status" value="1"/>
</dbReference>
<evidence type="ECO:0000256" key="6">
    <source>
        <dbReference type="ARBA" id="ARBA00023002"/>
    </source>
</evidence>
<dbReference type="PANTHER" id="PTHR22912">
    <property type="entry name" value="DISULFIDE OXIDOREDUCTASE"/>
    <property type="match status" value="1"/>
</dbReference>
<comment type="similarity">
    <text evidence="2">Belongs to the class-I pyridine nucleotide-disulfide oxidoreductase family.</text>
</comment>
<dbReference type="Gene3D" id="3.50.50.60">
    <property type="entry name" value="FAD/NAD(P)-binding domain"/>
    <property type="match status" value="2"/>
</dbReference>
<comment type="cofactor">
    <cofactor evidence="1">
        <name>FAD</name>
        <dbReference type="ChEBI" id="CHEBI:57692"/>
    </cofactor>
</comment>
<evidence type="ECO:0000313" key="13">
    <source>
        <dbReference type="EMBL" id="SUZ90489.1"/>
    </source>
</evidence>
<keyword evidence="6" id="KW-0560">Oxidoreductase</keyword>
<keyword evidence="9" id="KW-0676">Redox-active center</keyword>
<evidence type="ECO:0000256" key="3">
    <source>
        <dbReference type="ARBA" id="ARBA00012608"/>
    </source>
</evidence>
<evidence type="ECO:0000256" key="7">
    <source>
        <dbReference type="ARBA" id="ARBA00023027"/>
    </source>
</evidence>
<sequence>MVVGEVATPVDLLVIGGGPGGYAAALHGARLGRSVTLVERHAVGGTCLNVGCIPSKALIEVAEAHALGDRVRPWGVDVTTSVDMARVRDHLSAVVSDLTNGVSRLLADAGVRVLDGHARFSRPDRVAVAHGDTVEFLEHRHAIVATGSRPVELPDLSPDGDRVVGSDELLFTDRLPKHLVLVGGGYVGVELGCAFAKLGSEVTIVEAEDRILPGFDTRIGRQVSRGLRRLGVGLCLSHRAVGTDEHGLLIAGPDGEVGLPADRIGVVVGRRPNSDTVALDMAGATITSSGLVQVTADRRAAGDVFAIGDLTPGPALAHKATAEAEVAADAACDRPAAFDPAGVPMVVFGDPQVMVVGLDQKAAIAAGLEPAAFRFPLSASGRARTLGQSEGTVTVVADGDGTVIGVQAVGAHVAELAGEAALAVETAATVEDLAGTIHAHPTLGESLMEAALGLAGRPVHTAR</sequence>
<dbReference type="PRINTS" id="PR00368">
    <property type="entry name" value="FADPNR"/>
</dbReference>
<dbReference type="PRINTS" id="PR00411">
    <property type="entry name" value="PNDRDTASEI"/>
</dbReference>
<keyword evidence="7" id="KW-0520">NAD</keyword>
<dbReference type="AlphaFoldDB" id="A0A381RHW6"/>
<evidence type="ECO:0000256" key="4">
    <source>
        <dbReference type="ARBA" id="ARBA00022630"/>
    </source>
</evidence>
<feature type="domain" description="FAD/NAD(P)-binding" evidence="12">
    <location>
        <begin position="11"/>
        <end position="324"/>
    </location>
</feature>
<dbReference type="Pfam" id="PF02852">
    <property type="entry name" value="Pyr_redox_dim"/>
    <property type="match status" value="1"/>
</dbReference>
<gene>
    <name evidence="13" type="ORF">METZ01_LOCUS43343</name>
</gene>
<evidence type="ECO:0000259" key="11">
    <source>
        <dbReference type="Pfam" id="PF02852"/>
    </source>
</evidence>
<dbReference type="GO" id="GO:0004148">
    <property type="term" value="F:dihydrolipoyl dehydrogenase (NADH) activity"/>
    <property type="evidence" value="ECO:0007669"/>
    <property type="project" value="UniProtKB-EC"/>
</dbReference>
<proteinExistence type="inferred from homology"/>
<protein>
    <recommendedName>
        <fullName evidence="3">dihydrolipoyl dehydrogenase</fullName>
        <ecNumber evidence="3">1.8.1.4</ecNumber>
    </recommendedName>
</protein>
<dbReference type="Gene3D" id="3.30.390.30">
    <property type="match status" value="1"/>
</dbReference>
<evidence type="ECO:0000256" key="9">
    <source>
        <dbReference type="ARBA" id="ARBA00023284"/>
    </source>
</evidence>
<dbReference type="PIRSF" id="PIRSF000350">
    <property type="entry name" value="Mercury_reductase_MerA"/>
    <property type="match status" value="1"/>
</dbReference>
<dbReference type="GO" id="GO:0006103">
    <property type="term" value="P:2-oxoglutarate metabolic process"/>
    <property type="evidence" value="ECO:0007669"/>
    <property type="project" value="TreeGrafter"/>
</dbReference>
<evidence type="ECO:0000259" key="12">
    <source>
        <dbReference type="Pfam" id="PF07992"/>
    </source>
</evidence>
<comment type="catalytic activity">
    <reaction evidence="10">
        <text>N(6)-[(R)-dihydrolipoyl]-L-lysyl-[protein] + NAD(+) = N(6)-[(R)-lipoyl]-L-lysyl-[protein] + NADH + H(+)</text>
        <dbReference type="Rhea" id="RHEA:15045"/>
        <dbReference type="Rhea" id="RHEA-COMP:10474"/>
        <dbReference type="Rhea" id="RHEA-COMP:10475"/>
        <dbReference type="ChEBI" id="CHEBI:15378"/>
        <dbReference type="ChEBI" id="CHEBI:57540"/>
        <dbReference type="ChEBI" id="CHEBI:57945"/>
        <dbReference type="ChEBI" id="CHEBI:83099"/>
        <dbReference type="ChEBI" id="CHEBI:83100"/>
        <dbReference type="EC" id="1.8.1.4"/>
    </reaction>
</comment>
<evidence type="ECO:0000256" key="2">
    <source>
        <dbReference type="ARBA" id="ARBA00007532"/>
    </source>
</evidence>
<evidence type="ECO:0000256" key="10">
    <source>
        <dbReference type="ARBA" id="ARBA00049187"/>
    </source>
</evidence>
<dbReference type="PANTHER" id="PTHR22912:SF160">
    <property type="entry name" value="DIHYDROLIPOYL DEHYDROGENASE"/>
    <property type="match status" value="1"/>
</dbReference>
<evidence type="ECO:0000256" key="8">
    <source>
        <dbReference type="ARBA" id="ARBA00023157"/>
    </source>
</evidence>
<dbReference type="SUPFAM" id="SSF51905">
    <property type="entry name" value="FAD/NAD(P)-binding domain"/>
    <property type="match status" value="2"/>
</dbReference>
<dbReference type="InterPro" id="IPR050151">
    <property type="entry name" value="Class-I_Pyr_Nuc-Dis_Oxidored"/>
</dbReference>
<reference evidence="13" key="1">
    <citation type="submission" date="2018-05" db="EMBL/GenBank/DDBJ databases">
        <authorList>
            <person name="Lanie J.A."/>
            <person name="Ng W.-L."/>
            <person name="Kazmierczak K.M."/>
            <person name="Andrzejewski T.M."/>
            <person name="Davidsen T.M."/>
            <person name="Wayne K.J."/>
            <person name="Tettelin H."/>
            <person name="Glass J.I."/>
            <person name="Rusch D."/>
            <person name="Podicherti R."/>
            <person name="Tsui H.-C.T."/>
            <person name="Winkler M.E."/>
        </authorList>
    </citation>
    <scope>NUCLEOTIDE SEQUENCE</scope>
</reference>
<feature type="domain" description="Pyridine nucleotide-disulphide oxidoreductase dimerisation" evidence="11">
    <location>
        <begin position="343"/>
        <end position="451"/>
    </location>
</feature>
<dbReference type="InterPro" id="IPR023753">
    <property type="entry name" value="FAD/NAD-binding_dom"/>
</dbReference>
<evidence type="ECO:0000256" key="5">
    <source>
        <dbReference type="ARBA" id="ARBA00022827"/>
    </source>
</evidence>
<dbReference type="InterPro" id="IPR012999">
    <property type="entry name" value="Pyr_OxRdtase_I_AS"/>
</dbReference>
<accession>A0A381RHW6</accession>
<dbReference type="Pfam" id="PF07992">
    <property type="entry name" value="Pyr_redox_2"/>
    <property type="match status" value="1"/>
</dbReference>
<dbReference type="InterPro" id="IPR001100">
    <property type="entry name" value="Pyr_nuc-diS_OxRdtase"/>
</dbReference>
<keyword evidence="4" id="KW-0285">Flavoprotein</keyword>
<evidence type="ECO:0000256" key="1">
    <source>
        <dbReference type="ARBA" id="ARBA00001974"/>
    </source>
</evidence>